<dbReference type="Proteomes" id="UP000799537">
    <property type="component" value="Unassembled WGS sequence"/>
</dbReference>
<name>A0A6A6C9Q7_ZASCE</name>
<reference evidence="1" key="1">
    <citation type="journal article" date="2020" name="Stud. Mycol.">
        <title>101 Dothideomycetes genomes: a test case for predicting lifestyles and emergence of pathogens.</title>
        <authorList>
            <person name="Haridas S."/>
            <person name="Albert R."/>
            <person name="Binder M."/>
            <person name="Bloem J."/>
            <person name="Labutti K."/>
            <person name="Salamov A."/>
            <person name="Andreopoulos B."/>
            <person name="Baker S."/>
            <person name="Barry K."/>
            <person name="Bills G."/>
            <person name="Bluhm B."/>
            <person name="Cannon C."/>
            <person name="Castanera R."/>
            <person name="Culley D."/>
            <person name="Daum C."/>
            <person name="Ezra D."/>
            <person name="Gonzalez J."/>
            <person name="Henrissat B."/>
            <person name="Kuo A."/>
            <person name="Liang C."/>
            <person name="Lipzen A."/>
            <person name="Lutzoni F."/>
            <person name="Magnuson J."/>
            <person name="Mondo S."/>
            <person name="Nolan M."/>
            <person name="Ohm R."/>
            <person name="Pangilinan J."/>
            <person name="Park H.-J."/>
            <person name="Ramirez L."/>
            <person name="Alfaro M."/>
            <person name="Sun H."/>
            <person name="Tritt A."/>
            <person name="Yoshinaga Y."/>
            <person name="Zwiers L.-H."/>
            <person name="Turgeon B."/>
            <person name="Goodwin S."/>
            <person name="Spatafora J."/>
            <person name="Crous P."/>
            <person name="Grigoriev I."/>
        </authorList>
    </citation>
    <scope>NUCLEOTIDE SEQUENCE</scope>
    <source>
        <strain evidence="1">ATCC 36951</strain>
    </source>
</reference>
<organism evidence="1 2">
    <name type="scientific">Zasmidium cellare ATCC 36951</name>
    <dbReference type="NCBI Taxonomy" id="1080233"/>
    <lineage>
        <taxon>Eukaryota</taxon>
        <taxon>Fungi</taxon>
        <taxon>Dikarya</taxon>
        <taxon>Ascomycota</taxon>
        <taxon>Pezizomycotina</taxon>
        <taxon>Dothideomycetes</taxon>
        <taxon>Dothideomycetidae</taxon>
        <taxon>Mycosphaerellales</taxon>
        <taxon>Mycosphaerellaceae</taxon>
        <taxon>Zasmidium</taxon>
    </lineage>
</organism>
<evidence type="ECO:0000313" key="2">
    <source>
        <dbReference type="Proteomes" id="UP000799537"/>
    </source>
</evidence>
<evidence type="ECO:0008006" key="3">
    <source>
        <dbReference type="Google" id="ProtNLM"/>
    </source>
</evidence>
<sequence>MATITQTPILRLSKEMLLRIASFASEPDILSLRLACRELHDASSDAFARSFAHIECCFLDPVSLLRALRITATAHLGPSVRRLVIMASPSHTRREAHTAARDGESHEMSIRQWQGPYHTSQTATNQVAPATPSSIHWALAKGILENIKHRSNCQLWLRAHTGPTFRPPRKALL</sequence>
<dbReference type="EMBL" id="ML993611">
    <property type="protein sequence ID" value="KAF2162970.1"/>
    <property type="molecule type" value="Genomic_DNA"/>
</dbReference>
<gene>
    <name evidence="1" type="ORF">M409DRAFT_58006</name>
</gene>
<dbReference type="InterPro" id="IPR036047">
    <property type="entry name" value="F-box-like_dom_sf"/>
</dbReference>
<proteinExistence type="predicted"/>
<protein>
    <recommendedName>
        <fullName evidence="3">F-box domain-containing protein</fullName>
    </recommendedName>
</protein>
<keyword evidence="2" id="KW-1185">Reference proteome</keyword>
<dbReference type="SUPFAM" id="SSF81383">
    <property type="entry name" value="F-box domain"/>
    <property type="match status" value="1"/>
</dbReference>
<accession>A0A6A6C9Q7</accession>
<dbReference type="AlphaFoldDB" id="A0A6A6C9Q7"/>
<dbReference type="GeneID" id="54567065"/>
<dbReference type="RefSeq" id="XP_033663859.1">
    <property type="nucleotide sequence ID" value="XM_033813793.1"/>
</dbReference>
<evidence type="ECO:0000313" key="1">
    <source>
        <dbReference type="EMBL" id="KAF2162970.1"/>
    </source>
</evidence>